<accession>A0ACC1MCS6</accession>
<organism evidence="1 2">
    <name type="scientific">Trametes sanguinea</name>
    <dbReference type="NCBI Taxonomy" id="158606"/>
    <lineage>
        <taxon>Eukaryota</taxon>
        <taxon>Fungi</taxon>
        <taxon>Dikarya</taxon>
        <taxon>Basidiomycota</taxon>
        <taxon>Agaricomycotina</taxon>
        <taxon>Agaricomycetes</taxon>
        <taxon>Polyporales</taxon>
        <taxon>Polyporaceae</taxon>
        <taxon>Trametes</taxon>
    </lineage>
</organism>
<gene>
    <name evidence="1" type="ORF">NUW54_g14570</name>
</gene>
<protein>
    <submittedName>
        <fullName evidence="1">Uncharacterized protein</fullName>
    </submittedName>
</protein>
<comment type="caution">
    <text evidence="1">The sequence shown here is derived from an EMBL/GenBank/DDBJ whole genome shotgun (WGS) entry which is preliminary data.</text>
</comment>
<dbReference type="EMBL" id="JANSHE010007640">
    <property type="protein sequence ID" value="KAJ2957896.1"/>
    <property type="molecule type" value="Genomic_DNA"/>
</dbReference>
<sequence>MNGKSIEIDNTDAEGRLILSDAIYYGSTEYKPHTLIDVATLTGSMDYGLGEVYSGVFTNSDSLWNELHAAGEVEYDRFWRMPLDEEYGPQIYSSNADLCNLKASPAKAASSLRQPSAGPSSKIPRIGAKPYARPTATGKHEVAASKLPAPGTSRSAPKSLRVVTVASATSDPSAFVLRGLRRTCLKAQARA</sequence>
<reference evidence="1" key="1">
    <citation type="submission" date="2022-08" db="EMBL/GenBank/DDBJ databases">
        <title>Genome Sequence of Pycnoporus sanguineus.</title>
        <authorList>
            <person name="Buettner E."/>
        </authorList>
    </citation>
    <scope>NUCLEOTIDE SEQUENCE</scope>
    <source>
        <strain evidence="1">CG-C14</strain>
    </source>
</reference>
<evidence type="ECO:0000313" key="1">
    <source>
        <dbReference type="EMBL" id="KAJ2957896.1"/>
    </source>
</evidence>
<keyword evidence="2" id="KW-1185">Reference proteome</keyword>
<dbReference type="Proteomes" id="UP001144978">
    <property type="component" value="Unassembled WGS sequence"/>
</dbReference>
<name>A0ACC1MCS6_9APHY</name>
<proteinExistence type="predicted"/>
<evidence type="ECO:0000313" key="2">
    <source>
        <dbReference type="Proteomes" id="UP001144978"/>
    </source>
</evidence>